<dbReference type="PANTHER" id="PTHR34704">
    <property type="entry name" value="ATPASE"/>
    <property type="match status" value="1"/>
</dbReference>
<comment type="caution">
    <text evidence="3">The sequence shown here is derived from an EMBL/GenBank/DDBJ whole genome shotgun (WGS) entry which is preliminary data.</text>
</comment>
<sequence>MGKSWGFYGRAHEIAEIRGVLDRGAWFFCAITGRRRIGKTALINQALATDQLREYLYVQIPDSDEHGVLQAFREAMTSYGWPEEAATEVRSFVHMARAIRQLCERGWIVVIDEFQYFHRRQLAPFQSFLQAEVDKLRDTNRGGIFVLGSIQTEMTAILENRNAPLYSRVSANVRVNHWDFETLFEVFSSYGIDNASQQLFMWSLLEGVPKFYRDAFDANVLMPMDDYRRETLRRLFFDGVSPLRDEADTWFLRELQGRNETVLKTIALLGPCSNAQLAEAFQRSGGDLAPKLGQYLKVLSERYGLIERQLPIFGKKEDRKGRYVMTDNFLTSWLGGLSRQVAASRMMPVDRPLAAASDALATVEGFAFEKMIRLLTEESSRKGLGDFALTDFVRGYWNSADIEIDLVAVNEIDRVIRFGSCKRSEAKHDTDSFDGHVARFLATKDGRRFTGWVVEKALYSPAFSSDNRRCLESVGYVCRDLHDFRNLLFPKKG</sequence>
<reference evidence="3 4" key="1">
    <citation type="submission" date="2017-11" db="EMBL/GenBank/DDBJ databases">
        <title>Draft genome sequence of magnetotactic bacterium Magnetospirillum kuznetsovii LBB-42.</title>
        <authorList>
            <person name="Grouzdev D.S."/>
            <person name="Rysina M.S."/>
            <person name="Baslerov R.V."/>
            <person name="Koziaeva V."/>
        </authorList>
    </citation>
    <scope>NUCLEOTIDE SEQUENCE [LARGE SCALE GENOMIC DNA]</scope>
    <source>
        <strain evidence="3 4">LBB-42</strain>
    </source>
</reference>
<evidence type="ECO:0000313" key="3">
    <source>
        <dbReference type="EMBL" id="RAU23914.1"/>
    </source>
</evidence>
<proteinExistence type="predicted"/>
<feature type="domain" description="ATPase" evidence="1">
    <location>
        <begin position="7"/>
        <end position="189"/>
    </location>
</feature>
<keyword evidence="4" id="KW-1185">Reference proteome</keyword>
<evidence type="ECO:0000313" key="4">
    <source>
        <dbReference type="Proteomes" id="UP000251075"/>
    </source>
</evidence>
<dbReference type="InterPro" id="IPR004256">
    <property type="entry name" value="DUF234"/>
</dbReference>
<dbReference type="Pfam" id="PF01637">
    <property type="entry name" value="ATPase_2"/>
    <property type="match status" value="1"/>
</dbReference>
<evidence type="ECO:0000259" key="1">
    <source>
        <dbReference type="Pfam" id="PF01637"/>
    </source>
</evidence>
<gene>
    <name evidence="3" type="ORF">CU669_02250</name>
</gene>
<name>A0A364P3M2_9PROT</name>
<organism evidence="3 4">
    <name type="scientific">Paramagnetospirillum kuznetsovii</name>
    <dbReference type="NCBI Taxonomy" id="2053833"/>
    <lineage>
        <taxon>Bacteria</taxon>
        <taxon>Pseudomonadati</taxon>
        <taxon>Pseudomonadota</taxon>
        <taxon>Alphaproteobacteria</taxon>
        <taxon>Rhodospirillales</taxon>
        <taxon>Magnetospirillaceae</taxon>
        <taxon>Paramagnetospirillum</taxon>
    </lineage>
</organism>
<dbReference type="InterPro" id="IPR011579">
    <property type="entry name" value="ATPase_dom"/>
</dbReference>
<evidence type="ECO:0000259" key="2">
    <source>
        <dbReference type="Pfam" id="PF03008"/>
    </source>
</evidence>
<dbReference type="InterPro" id="IPR027417">
    <property type="entry name" value="P-loop_NTPase"/>
</dbReference>
<feature type="domain" description="DUF234" evidence="2">
    <location>
        <begin position="358"/>
        <end position="427"/>
    </location>
</feature>
<dbReference type="Proteomes" id="UP000251075">
    <property type="component" value="Unassembled WGS sequence"/>
</dbReference>
<dbReference type="Gene3D" id="3.40.50.300">
    <property type="entry name" value="P-loop containing nucleotide triphosphate hydrolases"/>
    <property type="match status" value="1"/>
</dbReference>
<dbReference type="AlphaFoldDB" id="A0A364P3M2"/>
<dbReference type="EMBL" id="PGTO01000001">
    <property type="protein sequence ID" value="RAU23914.1"/>
    <property type="molecule type" value="Genomic_DNA"/>
</dbReference>
<dbReference type="OrthoDB" id="8456465at2"/>
<protein>
    <submittedName>
        <fullName evidence="3">ATPase</fullName>
    </submittedName>
</protein>
<dbReference type="PANTHER" id="PTHR34704:SF1">
    <property type="entry name" value="ATPASE"/>
    <property type="match status" value="1"/>
</dbReference>
<dbReference type="RefSeq" id="WP_112142146.1">
    <property type="nucleotide sequence ID" value="NZ_PGTO01000001.1"/>
</dbReference>
<dbReference type="SUPFAM" id="SSF52540">
    <property type="entry name" value="P-loop containing nucleoside triphosphate hydrolases"/>
    <property type="match status" value="1"/>
</dbReference>
<dbReference type="GO" id="GO:0005524">
    <property type="term" value="F:ATP binding"/>
    <property type="evidence" value="ECO:0007669"/>
    <property type="project" value="InterPro"/>
</dbReference>
<dbReference type="Pfam" id="PF03008">
    <property type="entry name" value="DUF234"/>
    <property type="match status" value="1"/>
</dbReference>
<accession>A0A364P3M2</accession>